<gene>
    <name evidence="1" type="ordered locus">MA_2554</name>
</gene>
<dbReference type="KEGG" id="mac:MA_2554"/>
<dbReference type="GeneID" id="1474443"/>
<accession>Q8TMU7</accession>
<keyword evidence="2" id="KW-1185">Reference proteome</keyword>
<protein>
    <recommendedName>
        <fullName evidence="3">YkgJ family cysteine cluster protein</fullName>
    </recommendedName>
</protein>
<dbReference type="OrthoDB" id="36424at2157"/>
<evidence type="ECO:0008006" key="3">
    <source>
        <dbReference type="Google" id="ProtNLM"/>
    </source>
</evidence>
<dbReference type="EnsemblBacteria" id="AAM05936">
    <property type="protein sequence ID" value="AAM05936"/>
    <property type="gene ID" value="MA_2554"/>
</dbReference>
<dbReference type="Proteomes" id="UP000002487">
    <property type="component" value="Chromosome"/>
</dbReference>
<dbReference type="AlphaFoldDB" id="Q8TMU7"/>
<dbReference type="RefSeq" id="WP_011022520.1">
    <property type="nucleotide sequence ID" value="NC_003552.1"/>
</dbReference>
<evidence type="ECO:0000313" key="1">
    <source>
        <dbReference type="EMBL" id="AAM05936.1"/>
    </source>
</evidence>
<organism evidence="1 2">
    <name type="scientific">Methanosarcina acetivorans (strain ATCC 35395 / DSM 2834 / JCM 12185 / C2A)</name>
    <dbReference type="NCBI Taxonomy" id="188937"/>
    <lineage>
        <taxon>Archaea</taxon>
        <taxon>Methanobacteriati</taxon>
        <taxon>Methanobacteriota</taxon>
        <taxon>Stenosarchaea group</taxon>
        <taxon>Methanomicrobia</taxon>
        <taxon>Methanosarcinales</taxon>
        <taxon>Methanosarcinaceae</taxon>
        <taxon>Methanosarcina</taxon>
    </lineage>
</organism>
<proteinExistence type="predicted"/>
<evidence type="ECO:0000313" key="2">
    <source>
        <dbReference type="Proteomes" id="UP000002487"/>
    </source>
</evidence>
<name>Q8TMU7_METAC</name>
<dbReference type="InParanoid" id="Q8TMU7"/>
<sequence>MIFRKIPIYMYENFHKMFSGSNQNTFNICKTCEGACEHNKIGTLLPGEKEYMAKKMGISVSEFKLRYLDILKMDDGTLLHVLKLGELCPFLNKETGECECSDFKPIICKIYPVVFTVEAGKVHFTIDDWCQLSRKKACRTYFESAIPLLAQLPIPTEWFSHVVSYDDLYFDYEQLRISRKGKSQYAVFTLTELLSLQKDCAETYQVEMDQIETFKIEGKLEMYRIKTACSSIDLCHEIEESTI</sequence>
<dbReference type="EMBL" id="AE010299">
    <property type="protein sequence ID" value="AAM05936.1"/>
    <property type="molecule type" value="Genomic_DNA"/>
</dbReference>
<reference evidence="1 2" key="1">
    <citation type="journal article" date="2002" name="Genome Res.">
        <title>The genome of Methanosarcina acetivorans reveals extensive metabolic and physiological diversity.</title>
        <authorList>
            <person name="Galagan J.E."/>
            <person name="Nusbaum C."/>
            <person name="Roy A."/>
            <person name="Endrizzi M.G."/>
            <person name="Macdonald P."/>
            <person name="FitzHugh W."/>
            <person name="Calvo S."/>
            <person name="Engels R."/>
            <person name="Smirnov S."/>
            <person name="Atnoor D."/>
            <person name="Brown A."/>
            <person name="Allen N."/>
            <person name="Naylor J."/>
            <person name="Stange-Thomann N."/>
            <person name="DeArellano K."/>
            <person name="Johnson R."/>
            <person name="Linton L."/>
            <person name="McEwan P."/>
            <person name="McKernan K."/>
            <person name="Talamas J."/>
            <person name="Tirrell A."/>
            <person name="Ye W."/>
            <person name="Zimmer A."/>
            <person name="Barber R.D."/>
            <person name="Cann I."/>
            <person name="Graham D.E."/>
            <person name="Grahame D.A."/>
            <person name="Guss A."/>
            <person name="Hedderich R."/>
            <person name="Ingram-Smith C."/>
            <person name="Kuettner C.H."/>
            <person name="Krzycki J.A."/>
            <person name="Leigh J.A."/>
            <person name="Li W."/>
            <person name="Liu J."/>
            <person name="Mukhopadhyay B."/>
            <person name="Reeve J.N."/>
            <person name="Smith K."/>
            <person name="Springer T.A."/>
            <person name="Umayam L.A."/>
            <person name="White O."/>
            <person name="White R.H."/>
            <person name="de Macario E.C."/>
            <person name="Ferry J.G."/>
            <person name="Jarrell K.F."/>
            <person name="Jing H."/>
            <person name="Macario A.J.L."/>
            <person name="Paulsen I."/>
            <person name="Pritchett M."/>
            <person name="Sowers K.R."/>
            <person name="Swanson R.V."/>
            <person name="Zinder S.H."/>
            <person name="Lander E."/>
            <person name="Metcalf W.W."/>
            <person name="Birren B."/>
        </authorList>
    </citation>
    <scope>NUCLEOTIDE SEQUENCE [LARGE SCALE GENOMIC DNA]</scope>
    <source>
        <strain evidence="2">ATCC 35395 / DSM 2834 / JCM 12185 / C2A</strain>
    </source>
</reference>
<dbReference type="HOGENOM" id="CLU_1264586_0_0_2"/>